<accession>A0A1L6JF19</accession>
<sequence length="171" mass="17761">MIKSILLASAVMISVPAIAQEVPAQEAPPAPAEQPAKPAEAPVATEQPAETAQQPQEATPAEPTAPAEQSARTAEQQPAPQGQQPANATQIAAVVDQGFPTYDKDADGNLKAEEFNSWMVALRSASEPAFNGESEADKQWLSAALTQADADKSGAVNKDELKTFLTPASAS</sequence>
<dbReference type="Proteomes" id="UP000185161">
    <property type="component" value="Chromosome"/>
</dbReference>
<reference evidence="6" key="2">
    <citation type="submission" date="2016-12" db="EMBL/GenBank/DDBJ databases">
        <title>Whole genome sequencing of Sphingomonas sp. ABOJV.</title>
        <authorList>
            <person name="Conlan S."/>
            <person name="Thomas P.J."/>
            <person name="Mullikin J."/>
            <person name="Palmore T.N."/>
            <person name="Frank K.M."/>
            <person name="Segre J.A."/>
        </authorList>
    </citation>
    <scope>NUCLEOTIDE SEQUENCE [LARGE SCALE GENOMIC DNA]</scope>
    <source>
        <strain evidence="6">ABOJV</strain>
    </source>
</reference>
<dbReference type="GeneID" id="44134971"/>
<dbReference type="AlphaFoldDB" id="A0A1L6JF19"/>
<reference evidence="5 7" key="3">
    <citation type="submission" date="2018-07" db="EMBL/GenBank/DDBJ databases">
        <title>Genomic and Epidemiologic Investigation of an Indolent Hospital Outbreak.</title>
        <authorList>
            <person name="Johnson R.C."/>
            <person name="Deming C."/>
            <person name="Conlan S."/>
            <person name="Zellmer C.J."/>
            <person name="Michelin A.V."/>
            <person name="Lee-Lin S."/>
            <person name="Thomas P.J."/>
            <person name="Park M."/>
            <person name="Weingarten R.A."/>
            <person name="Less J."/>
            <person name="Dekker J.P."/>
            <person name="Frank K.M."/>
            <person name="Musser K.A."/>
            <person name="Mcquiston J.R."/>
            <person name="Henderson D.K."/>
            <person name="Lau A.F."/>
            <person name="Palmore T.N."/>
            <person name="Segre J.A."/>
        </authorList>
    </citation>
    <scope>NUCLEOTIDE SEQUENCE [LARGE SCALE GENOMIC DNA]</scope>
    <source>
        <strain evidence="5 7">SK-NIH.Env10_0317</strain>
    </source>
</reference>
<dbReference type="PROSITE" id="PS00018">
    <property type="entry name" value="EF_HAND_1"/>
    <property type="match status" value="1"/>
</dbReference>
<evidence type="ECO:0000313" key="5">
    <source>
        <dbReference type="EMBL" id="RSV07020.1"/>
    </source>
</evidence>
<evidence type="ECO:0000259" key="3">
    <source>
        <dbReference type="PROSITE" id="PS50222"/>
    </source>
</evidence>
<dbReference type="Proteomes" id="UP000286681">
    <property type="component" value="Unassembled WGS sequence"/>
</dbReference>
<feature type="domain" description="EF-hand" evidence="3">
    <location>
        <begin position="90"/>
        <end position="125"/>
    </location>
</feature>
<keyword evidence="2" id="KW-0732">Signal</keyword>
<evidence type="ECO:0000256" key="2">
    <source>
        <dbReference type="SAM" id="SignalP"/>
    </source>
</evidence>
<feature type="compositionally biased region" description="Low complexity" evidence="1">
    <location>
        <begin position="33"/>
        <end position="69"/>
    </location>
</feature>
<proteinExistence type="predicted"/>
<dbReference type="SMART" id="SM00054">
    <property type="entry name" value="EFh"/>
    <property type="match status" value="2"/>
</dbReference>
<feature type="domain" description="EF-hand" evidence="3">
    <location>
        <begin position="136"/>
        <end position="171"/>
    </location>
</feature>
<dbReference type="GO" id="GO:0005509">
    <property type="term" value="F:calcium ion binding"/>
    <property type="evidence" value="ECO:0007669"/>
    <property type="project" value="InterPro"/>
</dbReference>
<evidence type="ECO:0000256" key="1">
    <source>
        <dbReference type="SAM" id="MobiDB-lite"/>
    </source>
</evidence>
<dbReference type="SUPFAM" id="SSF47473">
    <property type="entry name" value="EF-hand"/>
    <property type="match status" value="1"/>
</dbReference>
<dbReference type="InterPro" id="IPR002048">
    <property type="entry name" value="EF_hand_dom"/>
</dbReference>
<gene>
    <name evidence="4" type="ORF">BRX40_20610</name>
    <name evidence="5" type="ORF">CA257_03205</name>
</gene>
<feature type="region of interest" description="Disordered" evidence="1">
    <location>
        <begin position="23"/>
        <end position="94"/>
    </location>
</feature>
<feature type="signal peptide" evidence="2">
    <location>
        <begin position="1"/>
        <end position="19"/>
    </location>
</feature>
<evidence type="ECO:0000313" key="4">
    <source>
        <dbReference type="EMBL" id="APR54505.1"/>
    </source>
</evidence>
<dbReference type="Pfam" id="PF13202">
    <property type="entry name" value="EF-hand_5"/>
    <property type="match status" value="1"/>
</dbReference>
<dbReference type="EMBL" id="QQWO01000002">
    <property type="protein sequence ID" value="RSV07020.1"/>
    <property type="molecule type" value="Genomic_DNA"/>
</dbReference>
<dbReference type="EMBL" id="CP018820">
    <property type="protein sequence ID" value="APR54505.1"/>
    <property type="molecule type" value="Genomic_DNA"/>
</dbReference>
<dbReference type="Gene3D" id="1.10.238.10">
    <property type="entry name" value="EF-hand"/>
    <property type="match status" value="1"/>
</dbReference>
<dbReference type="RefSeq" id="WP_075152844.1">
    <property type="nucleotide sequence ID" value="NZ_CP018820.1"/>
</dbReference>
<organism evidence="4 6">
    <name type="scientific">Sphingomonas koreensis</name>
    <dbReference type="NCBI Taxonomy" id="93064"/>
    <lineage>
        <taxon>Bacteria</taxon>
        <taxon>Pseudomonadati</taxon>
        <taxon>Pseudomonadota</taxon>
        <taxon>Alphaproteobacteria</taxon>
        <taxon>Sphingomonadales</taxon>
        <taxon>Sphingomonadaceae</taxon>
        <taxon>Sphingomonas</taxon>
    </lineage>
</organism>
<dbReference type="PROSITE" id="PS50222">
    <property type="entry name" value="EF_HAND_2"/>
    <property type="match status" value="2"/>
</dbReference>
<name>A0A1L6JF19_9SPHN</name>
<feature type="chain" id="PRO_5041864602" evidence="2">
    <location>
        <begin position="20"/>
        <end position="171"/>
    </location>
</feature>
<dbReference type="KEGG" id="skr:BRX40_20610"/>
<keyword evidence="6" id="KW-1185">Reference proteome</keyword>
<dbReference type="InterPro" id="IPR011992">
    <property type="entry name" value="EF-hand-dom_pair"/>
</dbReference>
<reference evidence="4" key="1">
    <citation type="submission" date="2016-12" db="EMBL/GenBank/DDBJ databases">
        <title>Whole genome sequencing of Sphingomonas koreensis.</title>
        <authorList>
            <person name="Conlan S."/>
            <person name="Thomas P.J."/>
            <person name="Mullikin J."/>
            <person name="Palmore T.N."/>
            <person name="Frank K.M."/>
            <person name="Segre J.A."/>
        </authorList>
    </citation>
    <scope>NUCLEOTIDE SEQUENCE</scope>
    <source>
        <strain evidence="4">ABOJV</strain>
    </source>
</reference>
<protein>
    <submittedName>
        <fullName evidence="5">Calcium-binding protein</fullName>
    </submittedName>
</protein>
<evidence type="ECO:0000313" key="7">
    <source>
        <dbReference type="Proteomes" id="UP000286681"/>
    </source>
</evidence>
<feature type="compositionally biased region" description="Low complexity" evidence="1">
    <location>
        <begin position="76"/>
        <end position="90"/>
    </location>
</feature>
<dbReference type="OrthoDB" id="7450668at2"/>
<dbReference type="InterPro" id="IPR018247">
    <property type="entry name" value="EF_Hand_1_Ca_BS"/>
</dbReference>
<evidence type="ECO:0000313" key="6">
    <source>
        <dbReference type="Proteomes" id="UP000185161"/>
    </source>
</evidence>